<evidence type="ECO:0000313" key="3">
    <source>
        <dbReference type="Proteomes" id="UP001295794"/>
    </source>
</evidence>
<dbReference type="EMBL" id="CAVNYO010000129">
    <property type="protein sequence ID" value="CAK5267654.1"/>
    <property type="molecule type" value="Genomic_DNA"/>
</dbReference>
<organism evidence="2 3">
    <name type="scientific">Mycena citricolor</name>
    <dbReference type="NCBI Taxonomy" id="2018698"/>
    <lineage>
        <taxon>Eukaryota</taxon>
        <taxon>Fungi</taxon>
        <taxon>Dikarya</taxon>
        <taxon>Basidiomycota</taxon>
        <taxon>Agaricomycotina</taxon>
        <taxon>Agaricomycetes</taxon>
        <taxon>Agaricomycetidae</taxon>
        <taxon>Agaricales</taxon>
        <taxon>Marasmiineae</taxon>
        <taxon>Mycenaceae</taxon>
        <taxon>Mycena</taxon>
    </lineage>
</organism>
<evidence type="ECO:0000313" key="2">
    <source>
        <dbReference type="EMBL" id="CAK5267654.1"/>
    </source>
</evidence>
<protein>
    <submittedName>
        <fullName evidence="2">Uncharacterized protein</fullName>
    </submittedName>
</protein>
<reference evidence="2" key="1">
    <citation type="submission" date="2023-11" db="EMBL/GenBank/DDBJ databases">
        <authorList>
            <person name="De Vega J J."/>
            <person name="De Vega J J."/>
        </authorList>
    </citation>
    <scope>NUCLEOTIDE SEQUENCE</scope>
</reference>
<evidence type="ECO:0000256" key="1">
    <source>
        <dbReference type="SAM" id="MobiDB-lite"/>
    </source>
</evidence>
<proteinExistence type="predicted"/>
<dbReference type="Proteomes" id="UP001295794">
    <property type="component" value="Unassembled WGS sequence"/>
</dbReference>
<feature type="region of interest" description="Disordered" evidence="1">
    <location>
        <begin position="1"/>
        <end position="50"/>
    </location>
</feature>
<comment type="caution">
    <text evidence="2">The sequence shown here is derived from an EMBL/GenBank/DDBJ whole genome shotgun (WGS) entry which is preliminary data.</text>
</comment>
<gene>
    <name evidence="2" type="ORF">MYCIT1_LOCUS10345</name>
</gene>
<accession>A0AAD2JXN9</accession>
<sequence>MATSPQAPHVSFRIRSQIKPNPLTSHNSPIRNSPIRKVLLDSSTRRSRKSMKRKLVLFWKRLTAPKQARRSLRFSYMPADFVLASKTSISQTE</sequence>
<dbReference type="AlphaFoldDB" id="A0AAD2JXN9"/>
<name>A0AAD2JXN9_9AGAR</name>
<keyword evidence="3" id="KW-1185">Reference proteome</keyword>
<feature type="compositionally biased region" description="Polar residues" evidence="1">
    <location>
        <begin position="18"/>
        <end position="31"/>
    </location>
</feature>